<dbReference type="InterPro" id="IPR012677">
    <property type="entry name" value="Nucleotide-bd_a/b_plait_sf"/>
</dbReference>
<dbReference type="EMBL" id="JAAMPI010001760">
    <property type="protein sequence ID" value="KAF4624133.1"/>
    <property type="molecule type" value="Genomic_DNA"/>
</dbReference>
<dbReference type="Gene3D" id="3.30.70.330">
    <property type="match status" value="1"/>
</dbReference>
<evidence type="ECO:0000313" key="4">
    <source>
        <dbReference type="Proteomes" id="UP000566819"/>
    </source>
</evidence>
<dbReference type="SUPFAM" id="SSF54928">
    <property type="entry name" value="RNA-binding domain, RBD"/>
    <property type="match status" value="1"/>
</dbReference>
<dbReference type="PANTHER" id="PTHR10300:SF14">
    <property type="entry name" value="PROTEIN SARAH"/>
    <property type="match status" value="1"/>
</dbReference>
<dbReference type="GO" id="GO:0005634">
    <property type="term" value="C:nucleus"/>
    <property type="evidence" value="ECO:0007669"/>
    <property type="project" value="TreeGrafter"/>
</dbReference>
<dbReference type="InterPro" id="IPR035979">
    <property type="entry name" value="RBD_domain_sf"/>
</dbReference>
<organism evidence="3 4">
    <name type="scientific">Cudoniella acicularis</name>
    <dbReference type="NCBI Taxonomy" id="354080"/>
    <lineage>
        <taxon>Eukaryota</taxon>
        <taxon>Fungi</taxon>
        <taxon>Dikarya</taxon>
        <taxon>Ascomycota</taxon>
        <taxon>Pezizomycotina</taxon>
        <taxon>Leotiomycetes</taxon>
        <taxon>Helotiales</taxon>
        <taxon>Tricladiaceae</taxon>
        <taxon>Cudoniella</taxon>
    </lineage>
</organism>
<evidence type="ECO:0008006" key="5">
    <source>
        <dbReference type="Google" id="ProtNLM"/>
    </source>
</evidence>
<dbReference type="GO" id="GO:0019722">
    <property type="term" value="P:calcium-mediated signaling"/>
    <property type="evidence" value="ECO:0007669"/>
    <property type="project" value="InterPro"/>
</dbReference>
<comment type="caution">
    <text evidence="3">The sequence shown here is derived from an EMBL/GenBank/DDBJ whole genome shotgun (WGS) entry which is preliminary data.</text>
</comment>
<feature type="compositionally biased region" description="Basic and acidic residues" evidence="2">
    <location>
        <begin position="433"/>
        <end position="443"/>
    </location>
</feature>
<reference evidence="3 4" key="1">
    <citation type="submission" date="2020-03" db="EMBL/GenBank/DDBJ databases">
        <title>Draft Genome Sequence of Cudoniella acicularis.</title>
        <authorList>
            <person name="Buettner E."/>
            <person name="Kellner H."/>
        </authorList>
    </citation>
    <scope>NUCLEOTIDE SEQUENCE [LARGE SCALE GENOMIC DNA]</scope>
    <source>
        <strain evidence="3 4">DSM 108380</strain>
    </source>
</reference>
<dbReference type="OrthoDB" id="17212at2759"/>
<keyword evidence="4" id="KW-1185">Reference proteome</keyword>
<dbReference type="Proteomes" id="UP000566819">
    <property type="component" value="Unassembled WGS sequence"/>
</dbReference>
<protein>
    <recommendedName>
        <fullName evidence="5">Calcipressin</fullName>
    </recommendedName>
</protein>
<dbReference type="GO" id="GO:0008597">
    <property type="term" value="F:calcium-dependent protein serine/threonine phosphatase regulator activity"/>
    <property type="evidence" value="ECO:0007669"/>
    <property type="project" value="TreeGrafter"/>
</dbReference>
<sequence>MRSHLTGDTNVWRLSKRAGREATFVSAVQGSRFHNARTPWSASSQPVGIILWGLPRCPLIPELPSFLSRCVGLRRSFTARLWKRLSSILGGEVACAGTWTNAALRWSTEAVQRTDGTNFAAQTLGRRQNRGCASANACESPLPTRPAAGRTPFGETSNITRAITFIKTFLPPFLPEKFSDSTTTSSLFATNQQELHYNFIAMASENTPDSSRPTSRASRSNMSIDLSSIPPLVQPTPPSNTLIITNLQDVEVFRPDNLQIIKDLINASAPIHSWAPLKSFRRIIVSFFEEDSAIRIRQILDGEAIMGERVKVYFGHPTSVEPKDEHLNLPDAGKLFFISPPPSPPHGWEMKLEDAPNKLVHAEDLAEALAKLHHRPRIDLPASPISDEEQDSTGRVRSNSTTIYNPSEHGLSPNLPAISVQDLTGEDDISPIETEKPILEHTSRPPVELMEF</sequence>
<evidence type="ECO:0000256" key="1">
    <source>
        <dbReference type="ARBA" id="ARBA00008209"/>
    </source>
</evidence>
<dbReference type="GO" id="GO:0003676">
    <property type="term" value="F:nucleic acid binding"/>
    <property type="evidence" value="ECO:0007669"/>
    <property type="project" value="InterPro"/>
</dbReference>
<evidence type="ECO:0000313" key="3">
    <source>
        <dbReference type="EMBL" id="KAF4624133.1"/>
    </source>
</evidence>
<dbReference type="InterPro" id="IPR006931">
    <property type="entry name" value="Calcipressin"/>
</dbReference>
<proteinExistence type="inferred from homology"/>
<gene>
    <name evidence="3" type="ORF">G7Y89_g14041</name>
</gene>
<dbReference type="GO" id="GO:0005737">
    <property type="term" value="C:cytoplasm"/>
    <property type="evidence" value="ECO:0007669"/>
    <property type="project" value="TreeGrafter"/>
</dbReference>
<accession>A0A8H4VVH5</accession>
<dbReference type="PANTHER" id="PTHR10300">
    <property type="entry name" value="CALCIPRESSIN"/>
    <property type="match status" value="1"/>
</dbReference>
<dbReference type="FunFam" id="3.30.70.330:FF:000503">
    <property type="entry name" value="Calcineurin binding protein, putative"/>
    <property type="match status" value="1"/>
</dbReference>
<feature type="compositionally biased region" description="Polar residues" evidence="2">
    <location>
        <begin position="393"/>
        <end position="405"/>
    </location>
</feature>
<feature type="region of interest" description="Disordered" evidence="2">
    <location>
        <begin position="379"/>
        <end position="452"/>
    </location>
</feature>
<dbReference type="Pfam" id="PF04847">
    <property type="entry name" value="Calcipressin"/>
    <property type="match status" value="1"/>
</dbReference>
<dbReference type="CDD" id="cd12434">
    <property type="entry name" value="RRM_RCAN_like"/>
    <property type="match status" value="1"/>
</dbReference>
<comment type="similarity">
    <text evidence="1">Belongs to the RCAN family.</text>
</comment>
<evidence type="ECO:0000256" key="2">
    <source>
        <dbReference type="SAM" id="MobiDB-lite"/>
    </source>
</evidence>
<dbReference type="AlphaFoldDB" id="A0A8H4VVH5"/>
<name>A0A8H4VVH5_9HELO</name>